<dbReference type="Proteomes" id="UP000689967">
    <property type="component" value="Unassembled WGS sequence"/>
</dbReference>
<feature type="domain" description="AB hydrolase-1" evidence="1">
    <location>
        <begin position="30"/>
        <end position="271"/>
    </location>
</feature>
<reference evidence="2 3" key="1">
    <citation type="submission" date="2021-01" db="EMBL/GenBank/DDBJ databases">
        <title>Roseomonas sp. nov, a bacterium isolated from an oil production mixture in Yumen Oilfield.</title>
        <authorList>
            <person name="Wu D."/>
        </authorList>
    </citation>
    <scope>NUCLEOTIDE SEQUENCE [LARGE SCALE GENOMIC DNA]</scope>
    <source>
        <strain evidence="2 3">ROY-5-3</strain>
    </source>
</reference>
<organism evidence="2 3">
    <name type="scientific">Falsiroseomonas oleicola</name>
    <dbReference type="NCBI Taxonomy" id="2801474"/>
    <lineage>
        <taxon>Bacteria</taxon>
        <taxon>Pseudomonadati</taxon>
        <taxon>Pseudomonadota</taxon>
        <taxon>Alphaproteobacteria</taxon>
        <taxon>Acetobacterales</taxon>
        <taxon>Roseomonadaceae</taxon>
        <taxon>Falsiroseomonas</taxon>
    </lineage>
</organism>
<protein>
    <submittedName>
        <fullName evidence="2">Alpha/beta fold hydrolase</fullName>
    </submittedName>
</protein>
<sequence length="280" mass="29965">MTTRRVFFHARDGLRLAALDHPGPEGRTPILCLHGLTRTSEDFDSLAARHSGKRRVLALDFAGHGESARAADVARYGVEHSLRDVLDAMAALHCHRAVVVGTSFGGILAMILGVLRPTALAGVVLNDVGPVLEPVALDHVRDFVGHDPALPGLEAAVAHLKAVLPPLVMGEAAWQRFATGTFRAGPDGAWHPRWDIRIARAMEAAGQMPDLWPAFGALAHAPLMLVRGALSTLLAEETALRMGELRPDMRFVEIAGTGHCPTLEEPAAIAALDSFLDRIP</sequence>
<dbReference type="RefSeq" id="WP_216878916.1">
    <property type="nucleotide sequence ID" value="NZ_JAERQM010000010.1"/>
</dbReference>
<dbReference type="InterPro" id="IPR050266">
    <property type="entry name" value="AB_hydrolase_sf"/>
</dbReference>
<dbReference type="InterPro" id="IPR000073">
    <property type="entry name" value="AB_hydrolase_1"/>
</dbReference>
<name>A0ABS6HI15_9PROT</name>
<accession>A0ABS6HI15</accession>
<dbReference type="EMBL" id="JAERQM010000010">
    <property type="protein sequence ID" value="MBU8546895.1"/>
    <property type="molecule type" value="Genomic_DNA"/>
</dbReference>
<proteinExistence type="predicted"/>
<dbReference type="Pfam" id="PF12697">
    <property type="entry name" value="Abhydrolase_6"/>
    <property type="match status" value="1"/>
</dbReference>
<evidence type="ECO:0000313" key="3">
    <source>
        <dbReference type="Proteomes" id="UP000689967"/>
    </source>
</evidence>
<keyword evidence="3" id="KW-1185">Reference proteome</keyword>
<evidence type="ECO:0000259" key="1">
    <source>
        <dbReference type="Pfam" id="PF12697"/>
    </source>
</evidence>
<comment type="caution">
    <text evidence="2">The sequence shown here is derived from an EMBL/GenBank/DDBJ whole genome shotgun (WGS) entry which is preliminary data.</text>
</comment>
<dbReference type="GO" id="GO:0016787">
    <property type="term" value="F:hydrolase activity"/>
    <property type="evidence" value="ECO:0007669"/>
    <property type="project" value="UniProtKB-KW"/>
</dbReference>
<gene>
    <name evidence="2" type="ORF">JJQ90_24460</name>
</gene>
<dbReference type="PANTHER" id="PTHR43798">
    <property type="entry name" value="MONOACYLGLYCEROL LIPASE"/>
    <property type="match status" value="1"/>
</dbReference>
<keyword evidence="2" id="KW-0378">Hydrolase</keyword>
<evidence type="ECO:0000313" key="2">
    <source>
        <dbReference type="EMBL" id="MBU8546895.1"/>
    </source>
</evidence>
<dbReference type="PANTHER" id="PTHR43798:SF33">
    <property type="entry name" value="HYDROLASE, PUTATIVE (AFU_ORTHOLOGUE AFUA_2G14860)-RELATED"/>
    <property type="match status" value="1"/>
</dbReference>